<dbReference type="PANTHER" id="PTHR43791:SF40">
    <property type="entry name" value="THIAMINE PATHWAY TRANSPORTER THI73"/>
    <property type="match status" value="1"/>
</dbReference>
<feature type="transmembrane region" description="Helical" evidence="7">
    <location>
        <begin position="103"/>
        <end position="122"/>
    </location>
</feature>
<keyword evidence="2" id="KW-0813">Transport</keyword>
<feature type="domain" description="Major facilitator superfamily (MFS) profile" evidence="8">
    <location>
        <begin position="36"/>
        <end position="447"/>
    </location>
</feature>
<evidence type="ECO:0000256" key="3">
    <source>
        <dbReference type="ARBA" id="ARBA00022692"/>
    </source>
</evidence>
<evidence type="ECO:0000313" key="10">
    <source>
        <dbReference type="Proteomes" id="UP000813444"/>
    </source>
</evidence>
<evidence type="ECO:0000256" key="4">
    <source>
        <dbReference type="ARBA" id="ARBA00022989"/>
    </source>
</evidence>
<dbReference type="InterPro" id="IPR011701">
    <property type="entry name" value="MFS"/>
</dbReference>
<feature type="transmembrane region" description="Helical" evidence="7">
    <location>
        <begin position="388"/>
        <end position="409"/>
    </location>
</feature>
<reference evidence="9" key="1">
    <citation type="journal article" date="2021" name="Nat. Commun.">
        <title>Genetic determinants of endophytism in the Arabidopsis root mycobiome.</title>
        <authorList>
            <person name="Mesny F."/>
            <person name="Miyauchi S."/>
            <person name="Thiergart T."/>
            <person name="Pickel B."/>
            <person name="Atanasova L."/>
            <person name="Karlsson M."/>
            <person name="Huettel B."/>
            <person name="Barry K.W."/>
            <person name="Haridas S."/>
            <person name="Chen C."/>
            <person name="Bauer D."/>
            <person name="Andreopoulos W."/>
            <person name="Pangilinan J."/>
            <person name="LaButti K."/>
            <person name="Riley R."/>
            <person name="Lipzen A."/>
            <person name="Clum A."/>
            <person name="Drula E."/>
            <person name="Henrissat B."/>
            <person name="Kohler A."/>
            <person name="Grigoriev I.V."/>
            <person name="Martin F.M."/>
            <person name="Hacquard S."/>
        </authorList>
    </citation>
    <scope>NUCLEOTIDE SEQUENCE</scope>
    <source>
        <strain evidence="9">MPI-CAGE-CH-0235</strain>
    </source>
</reference>
<keyword evidence="4 7" id="KW-1133">Transmembrane helix</keyword>
<comment type="similarity">
    <text evidence="6">Belongs to the major facilitator superfamily. Allantoate permease family.</text>
</comment>
<keyword evidence="5 7" id="KW-0472">Membrane</keyword>
<dbReference type="Gene3D" id="1.20.1250.20">
    <property type="entry name" value="MFS general substrate transporter like domains"/>
    <property type="match status" value="2"/>
</dbReference>
<dbReference type="PROSITE" id="PS50850">
    <property type="entry name" value="MFS"/>
    <property type="match status" value="1"/>
</dbReference>
<evidence type="ECO:0000313" key="9">
    <source>
        <dbReference type="EMBL" id="KAH7312680.1"/>
    </source>
</evidence>
<sequence length="484" mass="53628">MTKNGDAALDFLNSRAVVPMTEEDEKRLLKKIDWSIMPLMFCCYCLQYIDKTLINYANVMGLQPDTGISGDQYSELALLFYVSYLAFEFPTGYLMQRLPTAKYLGANVILWGLMVACTAAANNWAGLAALRVLLGCFEAVVAPALILITSMWYKKTEQPQRTGLWYVGTGIGKIIGAITSFGFQHYTGDTFKSWQIMFLLFGLATITTGILVVLFMPDNPMTSKLTEDEKVWAIERVRANKTGIDNKQIKMYQVLECFTDPQTWMLIVIILSSNIPNGFISSYQATVIKSFGFTSKETALLSIPSGAIAVIATLGGTKLAGHFNLRGPFIIACLTMGFLGSSLMAFLPEDGSTAGKMVGNYSANFIGSSLPLMYSYAGANYAGNTKKVTMNAIVLISFCIGNIIGPLTFREQDAPRYIPAKIAMVVTTATAAIFTGILMMYYRWENKRRDEKFAGMEHEEDSEFFDLTDRENPEFRVSFSSSHC</sequence>
<dbReference type="OrthoDB" id="6730379at2759"/>
<comment type="subcellular location">
    <subcellularLocation>
        <location evidence="1">Membrane</location>
        <topology evidence="1">Multi-pass membrane protein</topology>
    </subcellularLocation>
</comment>
<feature type="transmembrane region" description="Helical" evidence="7">
    <location>
        <begin position="264"/>
        <end position="286"/>
    </location>
</feature>
<keyword evidence="10" id="KW-1185">Reference proteome</keyword>
<keyword evidence="3 7" id="KW-0812">Transmembrane</keyword>
<dbReference type="Pfam" id="PF07690">
    <property type="entry name" value="MFS_1"/>
    <property type="match status" value="1"/>
</dbReference>
<dbReference type="InterPro" id="IPR020846">
    <property type="entry name" value="MFS_dom"/>
</dbReference>
<dbReference type="FunFam" id="1.20.1250.20:FF:000064">
    <property type="entry name" value="MFS allantoate transporter"/>
    <property type="match status" value="1"/>
</dbReference>
<feature type="transmembrane region" description="Helical" evidence="7">
    <location>
        <begin position="359"/>
        <end position="376"/>
    </location>
</feature>
<feature type="transmembrane region" description="Helical" evidence="7">
    <location>
        <begin position="195"/>
        <end position="216"/>
    </location>
</feature>
<feature type="transmembrane region" description="Helical" evidence="7">
    <location>
        <begin position="329"/>
        <end position="347"/>
    </location>
</feature>
<proteinExistence type="inferred from homology"/>
<evidence type="ECO:0000259" key="8">
    <source>
        <dbReference type="PROSITE" id="PS50850"/>
    </source>
</evidence>
<evidence type="ECO:0000256" key="5">
    <source>
        <dbReference type="ARBA" id="ARBA00023136"/>
    </source>
</evidence>
<dbReference type="EMBL" id="JAGPNK010000010">
    <property type="protein sequence ID" value="KAH7312680.1"/>
    <property type="molecule type" value="Genomic_DNA"/>
</dbReference>
<evidence type="ECO:0000256" key="7">
    <source>
        <dbReference type="SAM" id="Phobius"/>
    </source>
</evidence>
<dbReference type="AlphaFoldDB" id="A0A8K0SR36"/>
<comment type="caution">
    <text evidence="9">The sequence shown here is derived from an EMBL/GenBank/DDBJ whole genome shotgun (WGS) entry which is preliminary data.</text>
</comment>
<dbReference type="GO" id="GO:0022857">
    <property type="term" value="F:transmembrane transporter activity"/>
    <property type="evidence" value="ECO:0007669"/>
    <property type="project" value="InterPro"/>
</dbReference>
<organism evidence="9 10">
    <name type="scientific">Stachybotrys elegans</name>
    <dbReference type="NCBI Taxonomy" id="80388"/>
    <lineage>
        <taxon>Eukaryota</taxon>
        <taxon>Fungi</taxon>
        <taxon>Dikarya</taxon>
        <taxon>Ascomycota</taxon>
        <taxon>Pezizomycotina</taxon>
        <taxon>Sordariomycetes</taxon>
        <taxon>Hypocreomycetidae</taxon>
        <taxon>Hypocreales</taxon>
        <taxon>Stachybotryaceae</taxon>
        <taxon>Stachybotrys</taxon>
    </lineage>
</organism>
<dbReference type="InterPro" id="IPR036259">
    <property type="entry name" value="MFS_trans_sf"/>
</dbReference>
<feature type="transmembrane region" description="Helical" evidence="7">
    <location>
        <begin position="128"/>
        <end position="152"/>
    </location>
</feature>
<feature type="transmembrane region" description="Helical" evidence="7">
    <location>
        <begin position="164"/>
        <end position="183"/>
    </location>
</feature>
<protein>
    <submittedName>
        <fullName evidence="9">Allantoate permease</fullName>
    </submittedName>
</protein>
<evidence type="ECO:0000256" key="2">
    <source>
        <dbReference type="ARBA" id="ARBA00022448"/>
    </source>
</evidence>
<dbReference type="Proteomes" id="UP000813444">
    <property type="component" value="Unassembled WGS sequence"/>
</dbReference>
<dbReference type="SUPFAM" id="SSF103473">
    <property type="entry name" value="MFS general substrate transporter"/>
    <property type="match status" value="1"/>
</dbReference>
<name>A0A8K0SR36_9HYPO</name>
<dbReference type="GO" id="GO:0016020">
    <property type="term" value="C:membrane"/>
    <property type="evidence" value="ECO:0007669"/>
    <property type="project" value="UniProtKB-SubCell"/>
</dbReference>
<accession>A0A8K0SR36</accession>
<evidence type="ECO:0000256" key="6">
    <source>
        <dbReference type="ARBA" id="ARBA00037968"/>
    </source>
</evidence>
<feature type="transmembrane region" description="Helical" evidence="7">
    <location>
        <begin position="298"/>
        <end position="317"/>
    </location>
</feature>
<dbReference type="PANTHER" id="PTHR43791">
    <property type="entry name" value="PERMEASE-RELATED"/>
    <property type="match status" value="1"/>
</dbReference>
<gene>
    <name evidence="9" type="ORF">B0I35DRAFT_356216</name>
</gene>
<evidence type="ECO:0000256" key="1">
    <source>
        <dbReference type="ARBA" id="ARBA00004141"/>
    </source>
</evidence>
<feature type="transmembrane region" description="Helical" evidence="7">
    <location>
        <begin position="421"/>
        <end position="442"/>
    </location>
</feature>